<accession>A0ABQ4WLM9</accession>
<dbReference type="EMBL" id="BQNB010008748">
    <property type="protein sequence ID" value="GJS53767.1"/>
    <property type="molecule type" value="Genomic_DNA"/>
</dbReference>
<dbReference type="InterPro" id="IPR012337">
    <property type="entry name" value="RNaseH-like_sf"/>
</dbReference>
<dbReference type="CDD" id="cd09272">
    <property type="entry name" value="RNase_HI_RT_Ty1"/>
    <property type="match status" value="1"/>
</dbReference>
<dbReference type="InterPro" id="IPR039537">
    <property type="entry name" value="Retrotran_Ty1/copia-like"/>
</dbReference>
<dbReference type="InterPro" id="IPR057670">
    <property type="entry name" value="SH3_retrovirus"/>
</dbReference>
<feature type="domain" description="Retroviral polymerase SH3-like" evidence="3">
    <location>
        <begin position="499"/>
        <end position="553"/>
    </location>
</feature>
<feature type="domain" description="GAG-pre-integrase" evidence="2">
    <location>
        <begin position="297"/>
        <end position="360"/>
    </location>
</feature>
<dbReference type="SUPFAM" id="SSF53098">
    <property type="entry name" value="Ribonuclease H-like"/>
    <property type="match status" value="1"/>
</dbReference>
<dbReference type="PANTHER" id="PTHR42648:SF18">
    <property type="entry name" value="RETROTRANSPOSON, UNCLASSIFIED-LIKE PROTEIN"/>
    <property type="match status" value="1"/>
</dbReference>
<evidence type="ECO:0000259" key="3">
    <source>
        <dbReference type="Pfam" id="PF25597"/>
    </source>
</evidence>
<evidence type="ECO:0000256" key="1">
    <source>
        <dbReference type="SAM" id="MobiDB-lite"/>
    </source>
</evidence>
<dbReference type="PANTHER" id="PTHR42648">
    <property type="entry name" value="TRANSPOSASE, PUTATIVE-RELATED"/>
    <property type="match status" value="1"/>
</dbReference>
<dbReference type="InterPro" id="IPR036397">
    <property type="entry name" value="RNaseH_sf"/>
</dbReference>
<feature type="compositionally biased region" description="Polar residues" evidence="1">
    <location>
        <begin position="282"/>
        <end position="299"/>
    </location>
</feature>
<protein>
    <submittedName>
        <fullName evidence="4">Integrase, catalytic region, zinc finger, CCHC-type containing protein</fullName>
    </submittedName>
</protein>
<dbReference type="Pfam" id="PF25597">
    <property type="entry name" value="SH3_retrovirus"/>
    <property type="match status" value="1"/>
</dbReference>
<sequence length="1024" mass="115398">MLSNAVSKPNATIAPEMFKLDIEPISPRLKNNRDAHEVYIEKTIEYTDTLCGFVESARTPNPSEPLLESSCMFTKHVQELFAEPVTSSSNIPKQTDSLKTKDSNKPFLTYKGVKPTTSASGSKPSGNTKNDRITRPPSSNQKNKVEGHSRKVKYSLNKTNSISEPISNTLVKHSVRNAKFESICAICNKCLFDANHDMCLIDFVNDVNVRSKSKSKRNKMRKVWKPTGKVFIDVGYKWKPTVETPKLEIKVYSRRPKQIKSVGSSKKAKIVESKIANSSEPTHLWGSNATDVPSSSSLVNDKLSRSSSASKTKSWLCHRRLSHLNFGTLNKLAKDGLARGIPKLKFQKDHLYSACALGKSKKSSHQPKAEDTNQEKLYLLHMDLCGPISKDEAPDAIIKLIKNIQVRLNATVRNVRTDNGTEFVNQTLCDFYENVGISHQTSVARTPQQNAPLFLWAKAINTACYTQNRSLIRLRYNKTPYELMHDKKPDLSFFHVFGSLCYPTNDSEDLGKLNAKADIGIFVGYAPAKKAFRIYNRRTRKIMETIHVTFDELTAMASKQFSLGPGFQVMTPATSCSGLVLNIIPQQPCNPPNRDDWDSLFQPLFDEYFNPPTIAVSPVPVVVAPRAVDIADSPVSTSIDQDAPSSSIPLTQEQEHSLIISQGVEESPKTPLFHDDPLHEFLHKDSNSQGSSSNVRPSHTPFELIGRWTKDHPISNVIGGPSCSVSNRKQLKIDAMWCYLDAFLTSVEPKNFRQAMTKPSWIDAMQEEIHEFERLQVWELVLCPAKVMLIKLKWIYKVKTNEFGKVLKNKARLVAQGFSDFVDTPMVENNKLDEDLQGTPVAVTLYHGMIGSLMYLASTYSDADHAGCQDTRRGTLGSAQFLSDKLVSWSSKKQKSIVILSTEAEYIALSGCCAQILWMRSQLTDYRFTFNKIPLYCDNKSVIALCCNNVQHSIAKHIDVRYHFIKEQVENGIVELYFVRTEYQLGDIFIKPLPRERFNFLIEKLGMRSMSSEMIKRLTEEEDE</sequence>
<name>A0ABQ4WLM9_9ASTR</name>
<organism evidence="4 5">
    <name type="scientific">Tanacetum coccineum</name>
    <dbReference type="NCBI Taxonomy" id="301880"/>
    <lineage>
        <taxon>Eukaryota</taxon>
        <taxon>Viridiplantae</taxon>
        <taxon>Streptophyta</taxon>
        <taxon>Embryophyta</taxon>
        <taxon>Tracheophyta</taxon>
        <taxon>Spermatophyta</taxon>
        <taxon>Magnoliopsida</taxon>
        <taxon>eudicotyledons</taxon>
        <taxon>Gunneridae</taxon>
        <taxon>Pentapetalae</taxon>
        <taxon>asterids</taxon>
        <taxon>campanulids</taxon>
        <taxon>Asterales</taxon>
        <taxon>Asteraceae</taxon>
        <taxon>Asteroideae</taxon>
        <taxon>Anthemideae</taxon>
        <taxon>Anthemidinae</taxon>
        <taxon>Tanacetum</taxon>
    </lineage>
</organism>
<feature type="compositionally biased region" description="Polar residues" evidence="1">
    <location>
        <begin position="115"/>
        <end position="128"/>
    </location>
</feature>
<evidence type="ECO:0000313" key="4">
    <source>
        <dbReference type="EMBL" id="GJS53767.1"/>
    </source>
</evidence>
<keyword evidence="5" id="KW-1185">Reference proteome</keyword>
<evidence type="ECO:0000259" key="2">
    <source>
        <dbReference type="Pfam" id="PF13976"/>
    </source>
</evidence>
<dbReference type="Pfam" id="PF13976">
    <property type="entry name" value="gag_pre-integrs"/>
    <property type="match status" value="1"/>
</dbReference>
<dbReference type="Proteomes" id="UP001151760">
    <property type="component" value="Unassembled WGS sequence"/>
</dbReference>
<reference evidence="4" key="1">
    <citation type="journal article" date="2022" name="Int. J. Mol. Sci.">
        <title>Draft Genome of Tanacetum Coccineum: Genomic Comparison of Closely Related Tanacetum-Family Plants.</title>
        <authorList>
            <person name="Yamashiro T."/>
            <person name="Shiraishi A."/>
            <person name="Nakayama K."/>
            <person name="Satake H."/>
        </authorList>
    </citation>
    <scope>NUCLEOTIDE SEQUENCE</scope>
</reference>
<feature type="region of interest" description="Disordered" evidence="1">
    <location>
        <begin position="85"/>
        <end position="151"/>
    </location>
</feature>
<proteinExistence type="predicted"/>
<feature type="region of interest" description="Disordered" evidence="1">
    <location>
        <begin position="282"/>
        <end position="303"/>
    </location>
</feature>
<dbReference type="InterPro" id="IPR025724">
    <property type="entry name" value="GAG-pre-integrase_dom"/>
</dbReference>
<dbReference type="Gene3D" id="3.30.420.10">
    <property type="entry name" value="Ribonuclease H-like superfamily/Ribonuclease H"/>
    <property type="match status" value="1"/>
</dbReference>
<evidence type="ECO:0000313" key="5">
    <source>
        <dbReference type="Proteomes" id="UP001151760"/>
    </source>
</evidence>
<feature type="compositionally biased region" description="Polar residues" evidence="1">
    <location>
        <begin position="85"/>
        <end position="95"/>
    </location>
</feature>
<comment type="caution">
    <text evidence="4">The sequence shown here is derived from an EMBL/GenBank/DDBJ whole genome shotgun (WGS) entry which is preliminary data.</text>
</comment>
<gene>
    <name evidence="4" type="ORF">Tco_0627129</name>
</gene>
<reference evidence="4" key="2">
    <citation type="submission" date="2022-01" db="EMBL/GenBank/DDBJ databases">
        <authorList>
            <person name="Yamashiro T."/>
            <person name="Shiraishi A."/>
            <person name="Satake H."/>
            <person name="Nakayama K."/>
        </authorList>
    </citation>
    <scope>NUCLEOTIDE SEQUENCE</scope>
</reference>